<evidence type="ECO:0000256" key="1">
    <source>
        <dbReference type="SAM" id="MobiDB-lite"/>
    </source>
</evidence>
<dbReference type="EMBL" id="CH479204">
    <property type="protein sequence ID" value="EDW30611.1"/>
    <property type="molecule type" value="Genomic_DNA"/>
</dbReference>
<name>B4H2P4_DROPE</name>
<gene>
    <name evidence="2" type="primary">Dper\GL26875</name>
    <name evidence="2" type="ORF">Dper_GL26875</name>
</gene>
<keyword evidence="3" id="KW-1185">Reference proteome</keyword>
<organism evidence="3">
    <name type="scientific">Drosophila persimilis</name>
    <name type="common">Fruit fly</name>
    <dbReference type="NCBI Taxonomy" id="7234"/>
    <lineage>
        <taxon>Eukaryota</taxon>
        <taxon>Metazoa</taxon>
        <taxon>Ecdysozoa</taxon>
        <taxon>Arthropoda</taxon>
        <taxon>Hexapoda</taxon>
        <taxon>Insecta</taxon>
        <taxon>Pterygota</taxon>
        <taxon>Neoptera</taxon>
        <taxon>Endopterygota</taxon>
        <taxon>Diptera</taxon>
        <taxon>Brachycera</taxon>
        <taxon>Muscomorpha</taxon>
        <taxon>Ephydroidea</taxon>
        <taxon>Drosophilidae</taxon>
        <taxon>Drosophila</taxon>
        <taxon>Sophophora</taxon>
    </lineage>
</organism>
<protein>
    <submittedName>
        <fullName evidence="2">GL26875</fullName>
    </submittedName>
</protein>
<feature type="region of interest" description="Disordered" evidence="1">
    <location>
        <begin position="19"/>
        <end position="52"/>
    </location>
</feature>
<proteinExistence type="predicted"/>
<evidence type="ECO:0000313" key="2">
    <source>
        <dbReference type="EMBL" id="EDW30611.1"/>
    </source>
</evidence>
<dbReference type="HOGENOM" id="CLU_203430_0_0_1"/>
<dbReference type="AlphaFoldDB" id="B4H2P4"/>
<dbReference type="eggNOG" id="ENOG502TCD9">
    <property type="taxonomic scope" value="Eukaryota"/>
</dbReference>
<dbReference type="OMA" id="TISMSMY"/>
<reference evidence="2 3" key="1">
    <citation type="journal article" date="2007" name="Nature">
        <title>Evolution of genes and genomes on the Drosophila phylogeny.</title>
        <authorList>
            <consortium name="Drosophila 12 Genomes Consortium"/>
            <person name="Clark A.G."/>
            <person name="Eisen M.B."/>
            <person name="Smith D.R."/>
            <person name="Bergman C.M."/>
            <person name="Oliver B."/>
            <person name="Markow T.A."/>
            <person name="Kaufman T.C."/>
            <person name="Kellis M."/>
            <person name="Gelbart W."/>
            <person name="Iyer V.N."/>
            <person name="Pollard D.A."/>
            <person name="Sackton T.B."/>
            <person name="Larracuente A.M."/>
            <person name="Singh N.D."/>
            <person name="Abad J.P."/>
            <person name="Abt D.N."/>
            <person name="Adryan B."/>
            <person name="Aguade M."/>
            <person name="Akashi H."/>
            <person name="Anderson W.W."/>
            <person name="Aquadro C.F."/>
            <person name="Ardell D.H."/>
            <person name="Arguello R."/>
            <person name="Artieri C.G."/>
            <person name="Barbash D.A."/>
            <person name="Barker D."/>
            <person name="Barsanti P."/>
            <person name="Batterham P."/>
            <person name="Batzoglou S."/>
            <person name="Begun D."/>
            <person name="Bhutkar A."/>
            <person name="Blanco E."/>
            <person name="Bosak S.A."/>
            <person name="Bradley R.K."/>
            <person name="Brand A.D."/>
            <person name="Brent M.R."/>
            <person name="Brooks A.N."/>
            <person name="Brown R.H."/>
            <person name="Butlin R.K."/>
            <person name="Caggese C."/>
            <person name="Calvi B.R."/>
            <person name="Bernardo de Carvalho A."/>
            <person name="Caspi A."/>
            <person name="Castrezana S."/>
            <person name="Celniker S.E."/>
            <person name="Chang J.L."/>
            <person name="Chapple C."/>
            <person name="Chatterji S."/>
            <person name="Chinwalla A."/>
            <person name="Civetta A."/>
            <person name="Clifton S.W."/>
            <person name="Comeron J.M."/>
            <person name="Costello J.C."/>
            <person name="Coyne J.A."/>
            <person name="Daub J."/>
            <person name="David R.G."/>
            <person name="Delcher A.L."/>
            <person name="Delehaunty K."/>
            <person name="Do C.B."/>
            <person name="Ebling H."/>
            <person name="Edwards K."/>
            <person name="Eickbush T."/>
            <person name="Evans J.D."/>
            <person name="Filipski A."/>
            <person name="Findeiss S."/>
            <person name="Freyhult E."/>
            <person name="Fulton L."/>
            <person name="Fulton R."/>
            <person name="Garcia A.C."/>
            <person name="Gardiner A."/>
            <person name="Garfield D.A."/>
            <person name="Garvin B.E."/>
            <person name="Gibson G."/>
            <person name="Gilbert D."/>
            <person name="Gnerre S."/>
            <person name="Godfrey J."/>
            <person name="Good R."/>
            <person name="Gotea V."/>
            <person name="Gravely B."/>
            <person name="Greenberg A.J."/>
            <person name="Griffiths-Jones S."/>
            <person name="Gross S."/>
            <person name="Guigo R."/>
            <person name="Gustafson E.A."/>
            <person name="Haerty W."/>
            <person name="Hahn M.W."/>
            <person name="Halligan D.L."/>
            <person name="Halpern A.L."/>
            <person name="Halter G.M."/>
            <person name="Han M.V."/>
            <person name="Heger A."/>
            <person name="Hillier L."/>
            <person name="Hinrichs A.S."/>
            <person name="Holmes I."/>
            <person name="Hoskins R.A."/>
            <person name="Hubisz M.J."/>
            <person name="Hultmark D."/>
            <person name="Huntley M.A."/>
            <person name="Jaffe D.B."/>
            <person name="Jagadeeshan S."/>
            <person name="Jeck W.R."/>
            <person name="Johnson J."/>
            <person name="Jones C.D."/>
            <person name="Jordan W.C."/>
            <person name="Karpen G.H."/>
            <person name="Kataoka E."/>
            <person name="Keightley P.D."/>
            <person name="Kheradpour P."/>
            <person name="Kirkness E.F."/>
            <person name="Koerich L.B."/>
            <person name="Kristiansen K."/>
            <person name="Kudrna D."/>
            <person name="Kulathinal R.J."/>
            <person name="Kumar S."/>
            <person name="Kwok R."/>
            <person name="Lander E."/>
            <person name="Langley C.H."/>
            <person name="Lapoint R."/>
            <person name="Lazzaro B.P."/>
            <person name="Lee S.J."/>
            <person name="Levesque L."/>
            <person name="Li R."/>
            <person name="Lin C.F."/>
            <person name="Lin M.F."/>
            <person name="Lindblad-Toh K."/>
            <person name="Llopart A."/>
            <person name="Long M."/>
            <person name="Low L."/>
            <person name="Lozovsky E."/>
            <person name="Lu J."/>
            <person name="Luo M."/>
            <person name="Machado C.A."/>
            <person name="Makalowski W."/>
            <person name="Marzo M."/>
            <person name="Matsuda M."/>
            <person name="Matzkin L."/>
            <person name="McAllister B."/>
            <person name="McBride C.S."/>
            <person name="McKernan B."/>
            <person name="McKernan K."/>
            <person name="Mendez-Lago M."/>
            <person name="Minx P."/>
            <person name="Mollenhauer M.U."/>
            <person name="Montooth K."/>
            <person name="Mount S.M."/>
            <person name="Mu X."/>
            <person name="Myers E."/>
            <person name="Negre B."/>
            <person name="Newfeld S."/>
            <person name="Nielsen R."/>
            <person name="Noor M.A."/>
            <person name="O'Grady P."/>
            <person name="Pachter L."/>
            <person name="Papaceit M."/>
            <person name="Parisi M.J."/>
            <person name="Parisi M."/>
            <person name="Parts L."/>
            <person name="Pedersen J.S."/>
            <person name="Pesole G."/>
            <person name="Phillippy A.M."/>
            <person name="Ponting C.P."/>
            <person name="Pop M."/>
            <person name="Porcelli D."/>
            <person name="Powell J.R."/>
            <person name="Prohaska S."/>
            <person name="Pruitt K."/>
            <person name="Puig M."/>
            <person name="Quesneville H."/>
            <person name="Ram K.R."/>
            <person name="Rand D."/>
            <person name="Rasmussen M.D."/>
            <person name="Reed L.K."/>
            <person name="Reenan R."/>
            <person name="Reily A."/>
            <person name="Remington K.A."/>
            <person name="Rieger T.T."/>
            <person name="Ritchie M.G."/>
            <person name="Robin C."/>
            <person name="Rogers Y.H."/>
            <person name="Rohde C."/>
            <person name="Rozas J."/>
            <person name="Rubenfield M.J."/>
            <person name="Ruiz A."/>
            <person name="Russo S."/>
            <person name="Salzberg S.L."/>
            <person name="Sanchez-Gracia A."/>
            <person name="Saranga D.J."/>
            <person name="Sato H."/>
            <person name="Schaeffer S.W."/>
            <person name="Schatz M.C."/>
            <person name="Schlenke T."/>
            <person name="Schwartz R."/>
            <person name="Segarra C."/>
            <person name="Singh R.S."/>
            <person name="Sirot L."/>
            <person name="Sirota M."/>
            <person name="Sisneros N.B."/>
            <person name="Smith C.D."/>
            <person name="Smith T.F."/>
            <person name="Spieth J."/>
            <person name="Stage D.E."/>
            <person name="Stark A."/>
            <person name="Stephan W."/>
            <person name="Strausberg R.L."/>
            <person name="Strempel S."/>
            <person name="Sturgill D."/>
            <person name="Sutton G."/>
            <person name="Sutton G.G."/>
            <person name="Tao W."/>
            <person name="Teichmann S."/>
            <person name="Tobari Y.N."/>
            <person name="Tomimura Y."/>
            <person name="Tsolas J.M."/>
            <person name="Valente V.L."/>
            <person name="Venter E."/>
            <person name="Venter J.C."/>
            <person name="Vicario S."/>
            <person name="Vieira F.G."/>
            <person name="Vilella A.J."/>
            <person name="Villasante A."/>
            <person name="Walenz B."/>
            <person name="Wang J."/>
            <person name="Wasserman M."/>
            <person name="Watts T."/>
            <person name="Wilson D."/>
            <person name="Wilson R.K."/>
            <person name="Wing R.A."/>
            <person name="Wolfner M.F."/>
            <person name="Wong A."/>
            <person name="Wong G.K."/>
            <person name="Wu C.I."/>
            <person name="Wu G."/>
            <person name="Yamamoto D."/>
            <person name="Yang H.P."/>
            <person name="Yang S.P."/>
            <person name="Yorke J.A."/>
            <person name="Yoshida K."/>
            <person name="Zdobnov E."/>
            <person name="Zhang P."/>
            <person name="Zhang Y."/>
            <person name="Zimin A.V."/>
            <person name="Baldwin J."/>
            <person name="Abdouelleil A."/>
            <person name="Abdulkadir J."/>
            <person name="Abebe A."/>
            <person name="Abera B."/>
            <person name="Abreu J."/>
            <person name="Acer S.C."/>
            <person name="Aftuck L."/>
            <person name="Alexander A."/>
            <person name="An P."/>
            <person name="Anderson E."/>
            <person name="Anderson S."/>
            <person name="Arachi H."/>
            <person name="Azer M."/>
            <person name="Bachantsang P."/>
            <person name="Barry A."/>
            <person name="Bayul T."/>
            <person name="Berlin A."/>
            <person name="Bessette D."/>
            <person name="Bloom T."/>
            <person name="Blye J."/>
            <person name="Boguslavskiy L."/>
            <person name="Bonnet C."/>
            <person name="Boukhgalter B."/>
            <person name="Bourzgui I."/>
            <person name="Brown A."/>
            <person name="Cahill P."/>
            <person name="Channer S."/>
            <person name="Cheshatsang Y."/>
            <person name="Chuda L."/>
            <person name="Citroen M."/>
            <person name="Collymore A."/>
            <person name="Cooke P."/>
            <person name="Costello M."/>
            <person name="D'Aco K."/>
            <person name="Daza R."/>
            <person name="De Haan G."/>
            <person name="DeGray S."/>
            <person name="DeMaso C."/>
            <person name="Dhargay N."/>
            <person name="Dooley K."/>
            <person name="Dooley E."/>
            <person name="Doricent M."/>
            <person name="Dorje P."/>
            <person name="Dorjee K."/>
            <person name="Dupes A."/>
            <person name="Elong R."/>
            <person name="Falk J."/>
            <person name="Farina A."/>
            <person name="Faro S."/>
            <person name="Ferguson D."/>
            <person name="Fisher S."/>
            <person name="Foley C.D."/>
            <person name="Franke A."/>
            <person name="Friedrich D."/>
            <person name="Gadbois L."/>
            <person name="Gearin G."/>
            <person name="Gearin C.R."/>
            <person name="Giannoukos G."/>
            <person name="Goode T."/>
            <person name="Graham J."/>
            <person name="Grandbois E."/>
            <person name="Grewal S."/>
            <person name="Gyaltsen K."/>
            <person name="Hafez N."/>
            <person name="Hagos B."/>
            <person name="Hall J."/>
            <person name="Henson C."/>
            <person name="Hollinger A."/>
            <person name="Honan T."/>
            <person name="Huard M.D."/>
            <person name="Hughes L."/>
            <person name="Hurhula B."/>
            <person name="Husby M.E."/>
            <person name="Kamat A."/>
            <person name="Kanga B."/>
            <person name="Kashin S."/>
            <person name="Khazanovich D."/>
            <person name="Kisner P."/>
            <person name="Lance K."/>
            <person name="Lara M."/>
            <person name="Lee W."/>
            <person name="Lennon N."/>
            <person name="Letendre F."/>
            <person name="LeVine R."/>
            <person name="Lipovsky A."/>
            <person name="Liu X."/>
            <person name="Liu J."/>
            <person name="Liu S."/>
            <person name="Lokyitsang T."/>
            <person name="Lokyitsang Y."/>
            <person name="Lubonja R."/>
            <person name="Lui A."/>
            <person name="MacDonald P."/>
            <person name="Magnisalis V."/>
            <person name="Maru K."/>
            <person name="Matthews C."/>
            <person name="McCusker W."/>
            <person name="McDonough S."/>
            <person name="Mehta T."/>
            <person name="Meldrim J."/>
            <person name="Meneus L."/>
            <person name="Mihai O."/>
            <person name="Mihalev A."/>
            <person name="Mihova T."/>
            <person name="Mittelman R."/>
            <person name="Mlenga V."/>
            <person name="Montmayeur A."/>
            <person name="Mulrain L."/>
            <person name="Navidi A."/>
            <person name="Naylor J."/>
            <person name="Negash T."/>
            <person name="Nguyen T."/>
            <person name="Nguyen N."/>
            <person name="Nicol R."/>
            <person name="Norbu C."/>
            <person name="Norbu N."/>
            <person name="Novod N."/>
            <person name="O'Neill B."/>
            <person name="Osman S."/>
            <person name="Markiewicz E."/>
            <person name="Oyono O.L."/>
            <person name="Patti C."/>
            <person name="Phunkhang P."/>
            <person name="Pierre F."/>
            <person name="Priest M."/>
            <person name="Raghuraman S."/>
            <person name="Rege F."/>
            <person name="Reyes R."/>
            <person name="Rise C."/>
            <person name="Rogov P."/>
            <person name="Ross K."/>
            <person name="Ryan E."/>
            <person name="Settipalli S."/>
            <person name="Shea T."/>
            <person name="Sherpa N."/>
            <person name="Shi L."/>
            <person name="Shih D."/>
            <person name="Sparrow T."/>
            <person name="Spaulding J."/>
            <person name="Stalker J."/>
            <person name="Stange-Thomann N."/>
            <person name="Stavropoulos S."/>
            <person name="Stone C."/>
            <person name="Strader C."/>
            <person name="Tesfaye S."/>
            <person name="Thomson T."/>
            <person name="Thoulutsang Y."/>
            <person name="Thoulutsang D."/>
            <person name="Topham K."/>
            <person name="Topping I."/>
            <person name="Tsamla T."/>
            <person name="Vassiliev H."/>
            <person name="Vo A."/>
            <person name="Wangchuk T."/>
            <person name="Wangdi T."/>
            <person name="Weiand M."/>
            <person name="Wilkinson J."/>
            <person name="Wilson A."/>
            <person name="Yadav S."/>
            <person name="Young G."/>
            <person name="Yu Q."/>
            <person name="Zembek L."/>
            <person name="Zhong D."/>
            <person name="Zimmer A."/>
            <person name="Zwirko Z."/>
            <person name="Jaffe D.B."/>
            <person name="Alvarez P."/>
            <person name="Brockman W."/>
            <person name="Butler J."/>
            <person name="Chin C."/>
            <person name="Gnerre S."/>
            <person name="Grabherr M."/>
            <person name="Kleber M."/>
            <person name="Mauceli E."/>
            <person name="MacCallum I."/>
        </authorList>
    </citation>
    <scope>NUCLEOTIDE SEQUENCE [LARGE SCALE GENOMIC DNA]</scope>
    <source>
        <strain evidence="3">MSH-3 / Tucson 14011-0111.49</strain>
    </source>
</reference>
<feature type="compositionally biased region" description="Low complexity" evidence="1">
    <location>
        <begin position="34"/>
        <end position="44"/>
    </location>
</feature>
<evidence type="ECO:0000313" key="3">
    <source>
        <dbReference type="Proteomes" id="UP000008744"/>
    </source>
</evidence>
<dbReference type="Proteomes" id="UP000008744">
    <property type="component" value="Unassembled WGS sequence"/>
</dbReference>
<sequence length="67" mass="7510">MRVLNTELRLRFKNRRPRPFNRAASADEAVMMDTSNPNTPTTPSDQSIHGGGGTISMSMYKWGVLLE</sequence>
<accession>B4H2P4</accession>